<comment type="catalytic activity">
    <reaction evidence="1 10">
        <text>UDP-alpha-D-glucose = UDP-alpha-D-galactose</text>
        <dbReference type="Rhea" id="RHEA:22168"/>
        <dbReference type="ChEBI" id="CHEBI:58885"/>
        <dbReference type="ChEBI" id="CHEBI:66914"/>
        <dbReference type="EC" id="5.1.3.2"/>
    </reaction>
</comment>
<dbReference type="AlphaFoldDB" id="A0A8K2A124"/>
<organism evidence="12 13">
    <name type="scientific">Petrachloros mirabilis ULC683</name>
    <dbReference type="NCBI Taxonomy" id="2781853"/>
    <lineage>
        <taxon>Bacteria</taxon>
        <taxon>Bacillati</taxon>
        <taxon>Cyanobacteriota</taxon>
        <taxon>Cyanophyceae</taxon>
        <taxon>Synechococcales</taxon>
        <taxon>Petrachlorosaceae</taxon>
        <taxon>Petrachloros</taxon>
        <taxon>Petrachloros mirabilis</taxon>
    </lineage>
</organism>
<dbReference type="Pfam" id="PF01370">
    <property type="entry name" value="Epimerase"/>
    <property type="match status" value="1"/>
</dbReference>
<dbReference type="CDD" id="cd05247">
    <property type="entry name" value="UDP_G4E_1_SDR_e"/>
    <property type="match status" value="1"/>
</dbReference>
<dbReference type="InterPro" id="IPR001509">
    <property type="entry name" value="Epimerase_deHydtase"/>
</dbReference>
<keyword evidence="13" id="KW-1185">Reference proteome</keyword>
<name>A0A8K2A124_9CYAN</name>
<evidence type="ECO:0000256" key="6">
    <source>
        <dbReference type="ARBA" id="ARBA00018569"/>
    </source>
</evidence>
<dbReference type="NCBIfam" id="TIGR01179">
    <property type="entry name" value="galE"/>
    <property type="match status" value="1"/>
</dbReference>
<dbReference type="Gene3D" id="3.90.25.10">
    <property type="entry name" value="UDP-galactose 4-epimerase, domain 1"/>
    <property type="match status" value="1"/>
</dbReference>
<dbReference type="Gene3D" id="3.40.50.720">
    <property type="entry name" value="NAD(P)-binding Rossmann-like Domain"/>
    <property type="match status" value="1"/>
</dbReference>
<evidence type="ECO:0000256" key="10">
    <source>
        <dbReference type="RuleBase" id="RU366046"/>
    </source>
</evidence>
<dbReference type="GO" id="GO:0033499">
    <property type="term" value="P:galactose catabolic process via UDP-galactose, Leloir pathway"/>
    <property type="evidence" value="ECO:0007669"/>
    <property type="project" value="TreeGrafter"/>
</dbReference>
<dbReference type="UniPathway" id="UPA00214"/>
<sequence>MDMPTVLVTGGAGYIGAHTVLALKGAGYPVVILDNLVYGHRDLVEQVLDVDLIEGDICDRTLLNQIFTQYDIQAVIHFAAYAYVGESVENPAKYYRNNVAGTLTLLEAMVAAGVQCMVFSSTCATYGNPHQIPIPEDHPQEPINPYGMSKLMVEQILTDFDHAYGLRSVRFRYFNAAGADPEGRLGEDHDPETHLIPLVLLTALGKREHISIFGTDYKTPDGTCVRDYIHVTDLAQAHVLGLEYLLDGGQPEVFNLGNGDGFSVREVIAAAKTVTEQPIPVVEGYRRAGDPPILIGSATKARKVLGWEPQYAELEVILAHAWRWHQQRHA</sequence>
<evidence type="ECO:0000313" key="13">
    <source>
        <dbReference type="Proteomes" id="UP000607397"/>
    </source>
</evidence>
<evidence type="ECO:0000256" key="7">
    <source>
        <dbReference type="ARBA" id="ARBA00023027"/>
    </source>
</evidence>
<keyword evidence="8 10" id="KW-0413">Isomerase</keyword>
<evidence type="ECO:0000256" key="2">
    <source>
        <dbReference type="ARBA" id="ARBA00001911"/>
    </source>
</evidence>
<dbReference type="InterPro" id="IPR036291">
    <property type="entry name" value="NAD(P)-bd_dom_sf"/>
</dbReference>
<comment type="subunit">
    <text evidence="10">Homodimer.</text>
</comment>
<comment type="similarity">
    <text evidence="4 10">Belongs to the NAD(P)-dependent epimerase/dehydratase family.</text>
</comment>
<dbReference type="Proteomes" id="UP000607397">
    <property type="component" value="Unassembled WGS sequence"/>
</dbReference>
<protein>
    <recommendedName>
        <fullName evidence="6 10">UDP-glucose 4-epimerase</fullName>
        <ecNumber evidence="5 10">5.1.3.2</ecNumber>
    </recommendedName>
</protein>
<dbReference type="InterPro" id="IPR005886">
    <property type="entry name" value="UDP_G4E"/>
</dbReference>
<keyword evidence="7 10" id="KW-0520">NAD</keyword>
<evidence type="ECO:0000256" key="9">
    <source>
        <dbReference type="ARBA" id="ARBA00023277"/>
    </source>
</evidence>
<dbReference type="SUPFAM" id="SSF51735">
    <property type="entry name" value="NAD(P)-binding Rossmann-fold domains"/>
    <property type="match status" value="1"/>
</dbReference>
<evidence type="ECO:0000256" key="3">
    <source>
        <dbReference type="ARBA" id="ARBA00004947"/>
    </source>
</evidence>
<proteinExistence type="inferred from homology"/>
<evidence type="ECO:0000313" key="12">
    <source>
        <dbReference type="EMBL" id="NCJ07472.1"/>
    </source>
</evidence>
<evidence type="ECO:0000259" key="11">
    <source>
        <dbReference type="Pfam" id="PF01370"/>
    </source>
</evidence>
<dbReference type="PANTHER" id="PTHR43725:SF53">
    <property type="entry name" value="UDP-ARABINOSE 4-EPIMERASE 1"/>
    <property type="match status" value="1"/>
</dbReference>
<comment type="caution">
    <text evidence="12">The sequence shown here is derived from an EMBL/GenBank/DDBJ whole genome shotgun (WGS) entry which is preliminary data.</text>
</comment>
<dbReference type="GO" id="GO:0003978">
    <property type="term" value="F:UDP-glucose 4-epimerase activity"/>
    <property type="evidence" value="ECO:0007669"/>
    <property type="project" value="UniProtKB-UniRule"/>
</dbReference>
<reference evidence="12" key="1">
    <citation type="submission" date="2019-12" db="EMBL/GenBank/DDBJ databases">
        <title>High-Quality draft genome sequences of three cyanobacteria isolated from the limestone walls of the Old Cathedral of Coimbra.</title>
        <authorList>
            <person name="Tiago I."/>
            <person name="Soares F."/>
            <person name="Portugal A."/>
        </authorList>
    </citation>
    <scope>NUCLEOTIDE SEQUENCE [LARGE SCALE GENOMIC DNA]</scope>
    <source>
        <strain evidence="12">C</strain>
    </source>
</reference>
<dbReference type="PANTHER" id="PTHR43725">
    <property type="entry name" value="UDP-GLUCOSE 4-EPIMERASE"/>
    <property type="match status" value="1"/>
</dbReference>
<evidence type="ECO:0000256" key="8">
    <source>
        <dbReference type="ARBA" id="ARBA00023235"/>
    </source>
</evidence>
<evidence type="ECO:0000256" key="5">
    <source>
        <dbReference type="ARBA" id="ARBA00013189"/>
    </source>
</evidence>
<evidence type="ECO:0000256" key="1">
    <source>
        <dbReference type="ARBA" id="ARBA00000083"/>
    </source>
</evidence>
<comment type="pathway">
    <text evidence="3 10">Carbohydrate metabolism; galactose metabolism.</text>
</comment>
<accession>A0A8K2A124</accession>
<dbReference type="EC" id="5.1.3.2" evidence="5 10"/>
<evidence type="ECO:0000256" key="4">
    <source>
        <dbReference type="ARBA" id="ARBA00007637"/>
    </source>
</evidence>
<keyword evidence="9 10" id="KW-0119">Carbohydrate metabolism</keyword>
<feature type="domain" description="NAD-dependent epimerase/dehydratase" evidence="11">
    <location>
        <begin position="6"/>
        <end position="257"/>
    </location>
</feature>
<gene>
    <name evidence="12" type="primary">galE</name>
    <name evidence="12" type="ORF">GS597_13335</name>
</gene>
<comment type="cofactor">
    <cofactor evidence="2 10">
        <name>NAD(+)</name>
        <dbReference type="ChEBI" id="CHEBI:57540"/>
    </cofactor>
</comment>
<dbReference type="EMBL" id="WVIC01000027">
    <property type="protein sequence ID" value="NCJ07472.1"/>
    <property type="molecule type" value="Genomic_DNA"/>
</dbReference>